<dbReference type="Gene3D" id="1.10.510.10">
    <property type="entry name" value="Transferase(Phosphotransferase) domain 1"/>
    <property type="match status" value="1"/>
</dbReference>
<protein>
    <recommendedName>
        <fullName evidence="2">Protein kinase domain-containing protein</fullName>
    </recommendedName>
</protein>
<feature type="transmembrane region" description="Helical" evidence="1">
    <location>
        <begin position="482"/>
        <end position="508"/>
    </location>
</feature>
<feature type="transmembrane region" description="Helical" evidence="1">
    <location>
        <begin position="451"/>
        <end position="470"/>
    </location>
</feature>
<feature type="domain" description="Protein kinase" evidence="2">
    <location>
        <begin position="15"/>
        <end position="326"/>
    </location>
</feature>
<evidence type="ECO:0000256" key="1">
    <source>
        <dbReference type="SAM" id="Phobius"/>
    </source>
</evidence>
<feature type="transmembrane region" description="Helical" evidence="1">
    <location>
        <begin position="413"/>
        <end position="430"/>
    </location>
</feature>
<dbReference type="InterPro" id="IPR011009">
    <property type="entry name" value="Kinase-like_dom_sf"/>
</dbReference>
<dbReference type="GO" id="GO:0005524">
    <property type="term" value="F:ATP binding"/>
    <property type="evidence" value="ECO:0007669"/>
    <property type="project" value="InterPro"/>
</dbReference>
<organism evidence="3 4">
    <name type="scientific">Anaerostipes butyraticus</name>
    <dbReference type="NCBI Taxonomy" id="645466"/>
    <lineage>
        <taxon>Bacteria</taxon>
        <taxon>Bacillati</taxon>
        <taxon>Bacillota</taxon>
        <taxon>Clostridia</taxon>
        <taxon>Lachnospirales</taxon>
        <taxon>Lachnospiraceae</taxon>
        <taxon>Anaerostipes</taxon>
    </lineage>
</organism>
<sequence>MNTTLVCKGVSGITYNLIRQLGAGGEGSVFTIQGNNDKVAKIYNKKILQNRTLRDQRERKLKAMLKLDLPVRVDGILRLAWPLDILYQQGVCVGFVMPIISDMLGIYDIQRCWRADSNNPSTKKVLKIYPEFTWKYSVQFAYNLSWVVSYVHSRGIVIGDLNYNNIFADTKTGAIVLIDCDSFDITDKQTGERFPCEVGFPEMLAPELQTGGKLKGRFTKETDNFTLAIHIFRLLMRNADPFGGVSSPGPSIPAVASGNINIINGNCPYVRKCALTIPAWAPELSILPPNLQNLFKRTFYYDAMTSLKRIRQRATAAEWCRELITLAKKDTDNSLVKCRRNEYHVYPIHNTKCPWCKCEQPVKTRIVSNKPVQPANTNNNIVSGQVSSKSSSGGSQAIPHTTYTIQTARRKPYLLYCVIIICGLISGIIFKDAGSEAILQIFGEYLEPAKCVIIISIIASIGGILLAHHFEDSYIYAKSGIPWMLLGCIVLLIPPAVAIAAGAAAAIVTYIMGALSTLLIVIFGIVILCGCLSGS</sequence>
<evidence type="ECO:0000313" key="4">
    <source>
        <dbReference type="Proteomes" id="UP000613208"/>
    </source>
</evidence>
<dbReference type="AlphaFoldDB" id="A0A916Q7C6"/>
<keyword evidence="4" id="KW-1185">Reference proteome</keyword>
<dbReference type="InterPro" id="IPR000719">
    <property type="entry name" value="Prot_kinase_dom"/>
</dbReference>
<evidence type="ECO:0000313" key="3">
    <source>
        <dbReference type="EMBL" id="GFO84255.1"/>
    </source>
</evidence>
<reference evidence="3" key="1">
    <citation type="submission" date="2020-06" db="EMBL/GenBank/DDBJ databases">
        <title>Characterization of fructooligosaccharide metabolism and fructooligosaccharide-degrading enzymes in human commensal butyrate producers.</title>
        <authorList>
            <person name="Tanno H."/>
            <person name="Fujii T."/>
            <person name="Hirano K."/>
            <person name="Maeno S."/>
            <person name="Tonozuka T."/>
            <person name="Sakamoto M."/>
            <person name="Ohkuma M."/>
            <person name="Tochio T."/>
            <person name="Endo A."/>
        </authorList>
    </citation>
    <scope>NUCLEOTIDE SEQUENCE</scope>
    <source>
        <strain evidence="3">JCM 17466</strain>
    </source>
</reference>
<dbReference type="Proteomes" id="UP000613208">
    <property type="component" value="Unassembled WGS sequence"/>
</dbReference>
<feature type="transmembrane region" description="Helical" evidence="1">
    <location>
        <begin position="515"/>
        <end position="534"/>
    </location>
</feature>
<proteinExistence type="predicted"/>
<keyword evidence="1" id="KW-0472">Membrane</keyword>
<evidence type="ECO:0000259" key="2">
    <source>
        <dbReference type="PROSITE" id="PS50011"/>
    </source>
</evidence>
<dbReference type="SUPFAM" id="SSF56112">
    <property type="entry name" value="Protein kinase-like (PK-like)"/>
    <property type="match status" value="1"/>
</dbReference>
<keyword evidence="1" id="KW-0812">Transmembrane</keyword>
<dbReference type="EMBL" id="BLYI01000010">
    <property type="protein sequence ID" value="GFO84255.1"/>
    <property type="molecule type" value="Genomic_DNA"/>
</dbReference>
<keyword evidence="1" id="KW-1133">Transmembrane helix</keyword>
<gene>
    <name evidence="3" type="ORF">ANBU17_06020</name>
</gene>
<accession>A0A916Q7C6</accession>
<dbReference type="GO" id="GO:0004672">
    <property type="term" value="F:protein kinase activity"/>
    <property type="evidence" value="ECO:0007669"/>
    <property type="project" value="InterPro"/>
</dbReference>
<dbReference type="RefSeq" id="WP_201310000.1">
    <property type="nucleotide sequence ID" value="NZ_BLYI01000010.1"/>
</dbReference>
<dbReference type="PROSITE" id="PS50011">
    <property type="entry name" value="PROTEIN_KINASE_DOM"/>
    <property type="match status" value="1"/>
</dbReference>
<name>A0A916Q7C6_9FIRM</name>
<comment type="caution">
    <text evidence="3">The sequence shown here is derived from an EMBL/GenBank/DDBJ whole genome shotgun (WGS) entry which is preliminary data.</text>
</comment>